<keyword evidence="3" id="KW-1185">Reference proteome</keyword>
<dbReference type="Proteomes" id="UP000297597">
    <property type="component" value="Unassembled WGS sequence"/>
</dbReference>
<evidence type="ECO:0000256" key="1">
    <source>
        <dbReference type="SAM" id="Phobius"/>
    </source>
</evidence>
<proteinExistence type="predicted"/>
<keyword evidence="1" id="KW-1133">Transmembrane helix</keyword>
<organism evidence="2 3">
    <name type="scientific">Pelotomaculum propionicicum</name>
    <dbReference type="NCBI Taxonomy" id="258475"/>
    <lineage>
        <taxon>Bacteria</taxon>
        <taxon>Bacillati</taxon>
        <taxon>Bacillota</taxon>
        <taxon>Clostridia</taxon>
        <taxon>Eubacteriales</taxon>
        <taxon>Desulfotomaculaceae</taxon>
        <taxon>Pelotomaculum</taxon>
    </lineage>
</organism>
<evidence type="ECO:0008006" key="4">
    <source>
        <dbReference type="Google" id="ProtNLM"/>
    </source>
</evidence>
<dbReference type="RefSeq" id="WP_134213842.1">
    <property type="nucleotide sequence ID" value="NZ_QFFZ01000019.1"/>
</dbReference>
<evidence type="ECO:0000313" key="3">
    <source>
        <dbReference type="Proteomes" id="UP000297597"/>
    </source>
</evidence>
<keyword evidence="1" id="KW-0472">Membrane</keyword>
<gene>
    <name evidence="2" type="ORF">Pmgp_02001</name>
</gene>
<dbReference type="Gene3D" id="1.20.1720.10">
    <property type="entry name" value="Multidrug resistance protein D"/>
    <property type="match status" value="1"/>
</dbReference>
<keyword evidence="1" id="KW-0812">Transmembrane</keyword>
<dbReference type="AlphaFoldDB" id="A0A4Y7RPQ9"/>
<evidence type="ECO:0000313" key="2">
    <source>
        <dbReference type="EMBL" id="TEB10985.1"/>
    </source>
</evidence>
<sequence>MNDRINLTILPMGLAAFSAALDNNVLNVCLPIIAGEFNTDIGKVQFVSSSYVFTICSLLLFFAYVSSAAGTTVAGLFYALLMKIGYGTVMAAFYGLVLFIILSMVVLISDTLSYIGQRYIKRQTNV</sequence>
<name>A0A4Y7RPQ9_9FIRM</name>
<feature type="transmembrane region" description="Helical" evidence="1">
    <location>
        <begin position="92"/>
        <end position="115"/>
    </location>
</feature>
<dbReference type="OrthoDB" id="9763796at2"/>
<reference evidence="2 3" key="1">
    <citation type="journal article" date="2018" name="Environ. Microbiol.">
        <title>Novel energy conservation strategies and behaviour of Pelotomaculum schinkii driving syntrophic propionate catabolism.</title>
        <authorList>
            <person name="Hidalgo-Ahumada C.A.P."/>
            <person name="Nobu M.K."/>
            <person name="Narihiro T."/>
            <person name="Tamaki H."/>
            <person name="Liu W.T."/>
            <person name="Kamagata Y."/>
            <person name="Stams A.J.M."/>
            <person name="Imachi H."/>
            <person name="Sousa D.Z."/>
        </authorList>
    </citation>
    <scope>NUCLEOTIDE SEQUENCE [LARGE SCALE GENOMIC DNA]</scope>
    <source>
        <strain evidence="2 3">MGP</strain>
    </source>
</reference>
<dbReference type="EMBL" id="QFFZ01000019">
    <property type="protein sequence ID" value="TEB10985.1"/>
    <property type="molecule type" value="Genomic_DNA"/>
</dbReference>
<comment type="caution">
    <text evidence="2">The sequence shown here is derived from an EMBL/GenBank/DDBJ whole genome shotgun (WGS) entry which is preliminary data.</text>
</comment>
<protein>
    <recommendedName>
        <fullName evidence="4">Major facilitator superfamily (MFS) profile domain-containing protein</fullName>
    </recommendedName>
</protein>
<feature type="transmembrane region" description="Helical" evidence="1">
    <location>
        <begin position="51"/>
        <end position="80"/>
    </location>
</feature>
<accession>A0A4Y7RPQ9</accession>